<dbReference type="AlphaFoldDB" id="A0A2S8FX57"/>
<sequence length="139" mass="14689">MGFLHSPIIFNTTRAVVIIMLTRNLLLLAACLILFTGCPAGPATHGGGTSDGEFGQATKDQIEAFLAKAEKAPSRAKGDLSLLLESLEGSAERGGAFEKVRDEAKKLEEMLNSNAGKDEVNSQMTSLRSAAEELPKPAS</sequence>
<organism evidence="2 3">
    <name type="scientific">Blastopirellula marina</name>
    <dbReference type="NCBI Taxonomy" id="124"/>
    <lineage>
        <taxon>Bacteria</taxon>
        <taxon>Pseudomonadati</taxon>
        <taxon>Planctomycetota</taxon>
        <taxon>Planctomycetia</taxon>
        <taxon>Pirellulales</taxon>
        <taxon>Pirellulaceae</taxon>
        <taxon>Blastopirellula</taxon>
    </lineage>
</organism>
<feature type="compositionally biased region" description="Basic and acidic residues" evidence="1">
    <location>
        <begin position="130"/>
        <end position="139"/>
    </location>
</feature>
<feature type="region of interest" description="Disordered" evidence="1">
    <location>
        <begin position="111"/>
        <end position="139"/>
    </location>
</feature>
<evidence type="ECO:0000313" key="3">
    <source>
        <dbReference type="Proteomes" id="UP000240009"/>
    </source>
</evidence>
<gene>
    <name evidence="2" type="ORF">C5Y96_06230</name>
</gene>
<name>A0A2S8FX57_9BACT</name>
<reference evidence="2 3" key="1">
    <citation type="submission" date="2018-02" db="EMBL/GenBank/DDBJ databases">
        <title>Comparative genomes isolates from brazilian mangrove.</title>
        <authorList>
            <person name="Araujo J.E."/>
            <person name="Taketani R.G."/>
            <person name="Silva M.C.P."/>
            <person name="Loureco M.V."/>
            <person name="Andreote F.D."/>
        </authorList>
    </citation>
    <scope>NUCLEOTIDE SEQUENCE [LARGE SCALE GENOMIC DNA]</scope>
    <source>
        <strain evidence="2 3">HEX-2 MGV</strain>
    </source>
</reference>
<evidence type="ECO:0000256" key="1">
    <source>
        <dbReference type="SAM" id="MobiDB-lite"/>
    </source>
</evidence>
<feature type="compositionally biased region" description="Polar residues" evidence="1">
    <location>
        <begin position="111"/>
        <end position="128"/>
    </location>
</feature>
<protein>
    <submittedName>
        <fullName evidence="2">Uncharacterized protein</fullName>
    </submittedName>
</protein>
<accession>A0A2S8FX57</accession>
<comment type="caution">
    <text evidence="2">The sequence shown here is derived from an EMBL/GenBank/DDBJ whole genome shotgun (WGS) entry which is preliminary data.</text>
</comment>
<dbReference type="Proteomes" id="UP000240009">
    <property type="component" value="Unassembled WGS sequence"/>
</dbReference>
<evidence type="ECO:0000313" key="2">
    <source>
        <dbReference type="EMBL" id="PQO36761.1"/>
    </source>
</evidence>
<dbReference type="EMBL" id="PUIA01000017">
    <property type="protein sequence ID" value="PQO36761.1"/>
    <property type="molecule type" value="Genomic_DNA"/>
</dbReference>
<proteinExistence type="predicted"/>